<dbReference type="Gramene" id="OMO79996">
    <property type="protein sequence ID" value="OMO79996"/>
    <property type="gene ID" value="CCACVL1_13240"/>
</dbReference>
<dbReference type="STRING" id="210143.A0A1R3IBK9"/>
<evidence type="ECO:0000259" key="2">
    <source>
        <dbReference type="Pfam" id="PF13968"/>
    </source>
</evidence>
<dbReference type="Pfam" id="PF04578">
    <property type="entry name" value="DUF594"/>
    <property type="match status" value="1"/>
</dbReference>
<reference evidence="3 4" key="1">
    <citation type="submission" date="2013-09" db="EMBL/GenBank/DDBJ databases">
        <title>Corchorus capsularis genome sequencing.</title>
        <authorList>
            <person name="Alam M."/>
            <person name="Haque M.S."/>
            <person name="Islam M.S."/>
            <person name="Emdad E.M."/>
            <person name="Islam M.M."/>
            <person name="Ahmed B."/>
            <person name="Halim A."/>
            <person name="Hossen Q.M.M."/>
            <person name="Hossain M.Z."/>
            <person name="Ahmed R."/>
            <person name="Khan M.M."/>
            <person name="Islam R."/>
            <person name="Rashid M.M."/>
            <person name="Khan S.A."/>
            <person name="Rahman M.S."/>
            <person name="Alam M."/>
        </authorList>
    </citation>
    <scope>NUCLEOTIDE SEQUENCE [LARGE SCALE GENOMIC DNA]</scope>
    <source>
        <strain evidence="4">cv. CVL-1</strain>
        <tissue evidence="3">Whole seedling</tissue>
    </source>
</reference>
<dbReference type="InterPro" id="IPR025315">
    <property type="entry name" value="DUF4220"/>
</dbReference>
<feature type="transmembrane region" description="Helical" evidence="1">
    <location>
        <begin position="102"/>
        <end position="122"/>
    </location>
</feature>
<name>A0A1R3IBK9_COCAP</name>
<evidence type="ECO:0000313" key="3">
    <source>
        <dbReference type="EMBL" id="OMO79996.1"/>
    </source>
</evidence>
<gene>
    <name evidence="3" type="ORF">CCACVL1_13240</name>
</gene>
<keyword evidence="1" id="KW-0812">Transmembrane</keyword>
<organism evidence="3 4">
    <name type="scientific">Corchorus capsularis</name>
    <name type="common">Jute</name>
    <dbReference type="NCBI Taxonomy" id="210143"/>
    <lineage>
        <taxon>Eukaryota</taxon>
        <taxon>Viridiplantae</taxon>
        <taxon>Streptophyta</taxon>
        <taxon>Embryophyta</taxon>
        <taxon>Tracheophyta</taxon>
        <taxon>Spermatophyta</taxon>
        <taxon>Magnoliopsida</taxon>
        <taxon>eudicotyledons</taxon>
        <taxon>Gunneridae</taxon>
        <taxon>Pentapetalae</taxon>
        <taxon>rosids</taxon>
        <taxon>malvids</taxon>
        <taxon>Malvales</taxon>
        <taxon>Malvaceae</taxon>
        <taxon>Grewioideae</taxon>
        <taxon>Apeibeae</taxon>
        <taxon>Corchorus</taxon>
    </lineage>
</organism>
<dbReference type="AlphaFoldDB" id="A0A1R3IBK9"/>
<comment type="caution">
    <text evidence="3">The sequence shown here is derived from an EMBL/GenBank/DDBJ whole genome shotgun (WGS) entry which is preliminary data.</text>
</comment>
<feature type="transmembrane region" description="Helical" evidence="1">
    <location>
        <begin position="36"/>
        <end position="52"/>
    </location>
</feature>
<dbReference type="OrthoDB" id="1689146at2759"/>
<proteinExistence type="predicted"/>
<feature type="transmembrane region" description="Helical" evidence="1">
    <location>
        <begin position="155"/>
        <end position="174"/>
    </location>
</feature>
<accession>A0A1R3IBK9</accession>
<dbReference type="Proteomes" id="UP000188268">
    <property type="component" value="Unassembled WGS sequence"/>
</dbReference>
<evidence type="ECO:0000256" key="1">
    <source>
        <dbReference type="SAM" id="Phobius"/>
    </source>
</evidence>
<feature type="transmembrane region" description="Helical" evidence="1">
    <location>
        <begin position="129"/>
        <end position="149"/>
    </location>
</feature>
<protein>
    <recommendedName>
        <fullName evidence="2">DUF4220 domain-containing protein</fullName>
    </recommendedName>
</protein>
<sequence>MLFSIAIALIYVEIKNSVLRKFLSNVISEFWNEWELRATVVFSILLQYLLFYSGNKRRKYRGRWLPLVEITAWSTYLLADWMATLVLSNLLRGESIHKTNELVLWTAFILWQLGGPYNITAYTAEDNELWLRYIFAMLVQVGEAIFICVKFRSPIMSLNFVAAPIFIAGVLRYAERVWALRSASQKYLRNSLTSKKDTRDEAKIVRTGRVDYVIAREYLSGNGVIPQVTFLREAHLSSIIHQPLFSHLPFRVAQKFHEEMVFTKGKPADEAFRLVGTELHFFYDLLYTKIPINVSHHQLSFGLRIFSFLSAASALVALSLIYKRRLAAFEFDIRKTDYSDIAVTYLLLFGAIGLEVHAFYVDAMAMAWTRIKLPIPQSWIKSRLHKRRAKRRIKTMGHHDLIDCFIKLRTSKLARVISSFPYGKYSLMFWYSQWKPIDHDLKEFIYSHLKEKRGKCEANNFDLQFVTSLLDEFKGGQVFKRMCEEKQLHNIDIDDWKMDTTDLTCCVLLWHIATTLVYYDDVDNHRVGMGGRYFRIGKSLSNYMMYLVVARPLMLPLGYSEAAYRDTCKEADFFFSKEMRTSVRSARKKFTSSLLHLYTHHQFLYLRDEEDYSELSKGRRVAKKLQELVRVEHWDHQEKWEFISLVWMEMMTYAASHCSWKEHGHALRRGGELLTLVSLLMAHFGLSTQIRKGEHAKDEEKLPVFDPPFHF</sequence>
<dbReference type="OMA" id="FRWHIAT"/>
<feature type="transmembrane region" description="Helical" evidence="1">
    <location>
        <begin position="342"/>
        <end position="361"/>
    </location>
</feature>
<keyword evidence="1" id="KW-0472">Membrane</keyword>
<feature type="transmembrane region" description="Helical" evidence="1">
    <location>
        <begin position="301"/>
        <end position="322"/>
    </location>
</feature>
<dbReference type="EMBL" id="AWWV01010334">
    <property type="protein sequence ID" value="OMO79996.1"/>
    <property type="molecule type" value="Genomic_DNA"/>
</dbReference>
<dbReference type="PANTHER" id="PTHR31325">
    <property type="entry name" value="OS01G0798800 PROTEIN-RELATED"/>
    <property type="match status" value="1"/>
</dbReference>
<keyword evidence="4" id="KW-1185">Reference proteome</keyword>
<keyword evidence="1" id="KW-1133">Transmembrane helix</keyword>
<evidence type="ECO:0000313" key="4">
    <source>
        <dbReference type="Proteomes" id="UP000188268"/>
    </source>
</evidence>
<dbReference type="InterPro" id="IPR007658">
    <property type="entry name" value="DUF594"/>
</dbReference>
<dbReference type="Pfam" id="PF13968">
    <property type="entry name" value="DUF4220"/>
    <property type="match status" value="1"/>
</dbReference>
<feature type="domain" description="DUF4220" evidence="2">
    <location>
        <begin position="73"/>
        <end position="398"/>
    </location>
</feature>